<organism evidence="1 2">
    <name type="scientific">Trifolium medium</name>
    <dbReference type="NCBI Taxonomy" id="97028"/>
    <lineage>
        <taxon>Eukaryota</taxon>
        <taxon>Viridiplantae</taxon>
        <taxon>Streptophyta</taxon>
        <taxon>Embryophyta</taxon>
        <taxon>Tracheophyta</taxon>
        <taxon>Spermatophyta</taxon>
        <taxon>Magnoliopsida</taxon>
        <taxon>eudicotyledons</taxon>
        <taxon>Gunneridae</taxon>
        <taxon>Pentapetalae</taxon>
        <taxon>rosids</taxon>
        <taxon>fabids</taxon>
        <taxon>Fabales</taxon>
        <taxon>Fabaceae</taxon>
        <taxon>Papilionoideae</taxon>
        <taxon>50 kb inversion clade</taxon>
        <taxon>NPAAA clade</taxon>
        <taxon>Hologalegina</taxon>
        <taxon>IRL clade</taxon>
        <taxon>Trifolieae</taxon>
        <taxon>Trifolium</taxon>
    </lineage>
</organism>
<keyword evidence="2" id="KW-1185">Reference proteome</keyword>
<feature type="non-terminal residue" evidence="1">
    <location>
        <position position="97"/>
    </location>
</feature>
<name>A0A392PKM0_9FABA</name>
<dbReference type="Proteomes" id="UP000265520">
    <property type="component" value="Unassembled WGS sequence"/>
</dbReference>
<dbReference type="AlphaFoldDB" id="A0A392PKM0"/>
<reference evidence="1 2" key="1">
    <citation type="journal article" date="2018" name="Front. Plant Sci.">
        <title>Red Clover (Trifolium pratense) and Zigzag Clover (T. medium) - A Picture of Genomic Similarities and Differences.</title>
        <authorList>
            <person name="Dluhosova J."/>
            <person name="Istvanek J."/>
            <person name="Nedelnik J."/>
            <person name="Repkova J."/>
        </authorList>
    </citation>
    <scope>NUCLEOTIDE SEQUENCE [LARGE SCALE GENOMIC DNA]</scope>
    <source>
        <strain evidence="2">cv. 10/8</strain>
        <tissue evidence="1">Leaf</tissue>
    </source>
</reference>
<comment type="caution">
    <text evidence="1">The sequence shown here is derived from an EMBL/GenBank/DDBJ whole genome shotgun (WGS) entry which is preliminary data.</text>
</comment>
<proteinExistence type="predicted"/>
<evidence type="ECO:0000313" key="2">
    <source>
        <dbReference type="Proteomes" id="UP000265520"/>
    </source>
</evidence>
<protein>
    <submittedName>
        <fullName evidence="1">Uncharacterized protein</fullName>
    </submittedName>
</protein>
<accession>A0A392PKM0</accession>
<sequence length="97" mass="11207">MNPKSFFKVTDGLSKENCIAVHLFTPYEHERLPVIVSPSVRMVYLGSFLHFTAKRLSVRILDSIVTPPKFLQTERAFDMMNYNCSIRSQTLGEFCFL</sequence>
<evidence type="ECO:0000313" key="1">
    <source>
        <dbReference type="EMBL" id="MCI12643.1"/>
    </source>
</evidence>
<dbReference type="EMBL" id="LXQA010085023">
    <property type="protein sequence ID" value="MCI12643.1"/>
    <property type="molecule type" value="Genomic_DNA"/>
</dbReference>